<evidence type="ECO:0000256" key="5">
    <source>
        <dbReference type="SAM" id="MobiDB-lite"/>
    </source>
</evidence>
<dbReference type="InterPro" id="IPR007021">
    <property type="entry name" value="DUF659"/>
</dbReference>
<feature type="domain" description="BED-type" evidence="7">
    <location>
        <begin position="119"/>
        <end position="176"/>
    </location>
</feature>
<sequence>MHINKRGGKEKCSVNFIAVWLSRSFRSYAESLSSAPTGKPPQHAPSSNILLLLPLLLLPPLFLLLLLLQRREKPYASSSNLKIDSEKVRREEIPGSLRGKRVRASSLSPRRNREVDMDKKRDPFWDYGEDLNGKCKCKYCGKKFSGGVSRLKSHLSGISGTKCRGLRKCTLVPDHVQVAAAEAISNPNKRIKAEAYSSETEETSCKMFTSEEHVILDKLLVMFFVLTGVDPDIVQRPSFINLLNGAAKHGSHYKIPCYSELKAKLVPDLEKEIGEYVAKVKKSWETTGCTIMSDVWCDEERWFVNIFAHSIEGMVLLNALDIRKDKLTRTLLPEFICFVSEEIGANNIVQYMTKDAHEVLYEDMPNGNYRHGYETKCVAHEIHLLFKDIYNGIEWIRKVFDQAREVVTKIPKHDDILSSMKQVTKNWELKQSSTISFYSNYYMLRSIMEAESELRLDFEKDESGVEVGRIIRNSEFWSEGKEVLHALKPIFQVLRLVDTYSATSGYLYAAVKVADEAIKKIYETNALKYRKLWDIFNLWQEKAIHPIHAAAAFLNPAYMWSDKIIPDLKIREGINVILEKLVGDEEREKFMEEVMLYRYKEPKLFDRAAVTMLRISHPCAWWDFCGGVLPVLKKYAIRILSQPCSTSSRRRGMSAFETAQIEKRRLLVPALTDNHLYLRTNALLMENFNAMKGKIGKPIDLERLDELPDFTEYINGNFTSDLLNETKVHLSDGKLNCWSASARKDGERKKHLLLHFITKLPSSLVKGDEVKGEKGAPIHVILVDSNTGSIVRSGPPSVLMLAVTVIRGGFAEEAGKYWTREFFERNEIMEREEKTPLLNDVLPIILDEGMGTLGAITFNDVSSWTESGTFRLGVKTALGFCEGIRVLEGTSNAFKVEDVNRADQSICEDRIWTLNNAPVDAADAISLASSSKEFVGSLLGTSLVEPLTLSLRPHCQIWNVPVQVAAACSGVNDGCLPAMDLSRSFGDLQEDACSRANDGCRPTMDLSRILGDAQEAAACSRVNDGCLHVMDLSRSCGDAQEAAACSRGNDGCPPAMELSRSCGDAQEAAACSRGNSSRANDGCPPAMELSRSCGDAQEAAAWSRGKSSRGNDGCLPAMDLSRSCGDAQEAAACSRVNDGCLLAMDLSGSFGDVQEAVARSRVNDGFPLHDDTYFDDLRLWDY</sequence>
<dbReference type="AlphaFoldDB" id="A0A059C760"/>
<dbReference type="InParanoid" id="A0A059C760"/>
<keyword evidence="6" id="KW-0472">Membrane</keyword>
<evidence type="ECO:0000256" key="1">
    <source>
        <dbReference type="ARBA" id="ARBA00022723"/>
    </source>
</evidence>
<dbReference type="InterPro" id="IPR046831">
    <property type="entry name" value="Calmodulin_bind_N"/>
</dbReference>
<dbReference type="PANTHER" id="PTHR32166:SF63">
    <property type="entry name" value="HAT TRANSPOSON SUPERFAMILY PROTEIN"/>
    <property type="match status" value="1"/>
</dbReference>
<keyword evidence="3" id="KW-0862">Zinc</keyword>
<dbReference type="PROSITE" id="PS50808">
    <property type="entry name" value="ZF_BED"/>
    <property type="match status" value="1"/>
</dbReference>
<dbReference type="PANTHER" id="PTHR32166">
    <property type="entry name" value="OSJNBA0013A04.12 PROTEIN"/>
    <property type="match status" value="1"/>
</dbReference>
<dbReference type="InterPro" id="IPR012337">
    <property type="entry name" value="RNaseH-like_sf"/>
</dbReference>
<dbReference type="SUPFAM" id="SSF53098">
    <property type="entry name" value="Ribonuclease H-like"/>
    <property type="match status" value="1"/>
</dbReference>
<dbReference type="InterPro" id="IPR003656">
    <property type="entry name" value="Znf_BED"/>
</dbReference>
<feature type="transmembrane region" description="Helical" evidence="6">
    <location>
        <begin position="49"/>
        <end position="68"/>
    </location>
</feature>
<dbReference type="Pfam" id="PF04937">
    <property type="entry name" value="DUF659"/>
    <property type="match status" value="1"/>
</dbReference>
<evidence type="ECO:0000313" key="8">
    <source>
        <dbReference type="EMBL" id="KCW74303.1"/>
    </source>
</evidence>
<feature type="region of interest" description="Disordered" evidence="5">
    <location>
        <begin position="94"/>
        <end position="115"/>
    </location>
</feature>
<reference evidence="8" key="1">
    <citation type="submission" date="2013-07" db="EMBL/GenBank/DDBJ databases">
        <title>The genome of Eucalyptus grandis.</title>
        <authorList>
            <person name="Schmutz J."/>
            <person name="Hayes R."/>
            <person name="Myburg A."/>
            <person name="Tuskan G."/>
            <person name="Grattapaglia D."/>
            <person name="Rokhsar D.S."/>
        </authorList>
    </citation>
    <scope>NUCLEOTIDE SEQUENCE</scope>
    <source>
        <tissue evidence="8">Leaf extractions</tissue>
    </source>
</reference>
<protein>
    <recommendedName>
        <fullName evidence="7">BED-type domain-containing protein</fullName>
    </recommendedName>
</protein>
<dbReference type="GO" id="GO:0003677">
    <property type="term" value="F:DNA binding"/>
    <property type="evidence" value="ECO:0007669"/>
    <property type="project" value="InterPro"/>
</dbReference>
<evidence type="ECO:0000256" key="2">
    <source>
        <dbReference type="ARBA" id="ARBA00022771"/>
    </source>
</evidence>
<evidence type="ECO:0000256" key="3">
    <source>
        <dbReference type="ARBA" id="ARBA00022833"/>
    </source>
</evidence>
<keyword evidence="6" id="KW-0812">Transmembrane</keyword>
<keyword evidence="1" id="KW-0479">Metal-binding</keyword>
<dbReference type="Gramene" id="KCW74303">
    <property type="protein sequence ID" value="KCW74303"/>
    <property type="gene ID" value="EUGRSUZ_E02965"/>
</dbReference>
<keyword evidence="6" id="KW-1133">Transmembrane helix</keyword>
<evidence type="ECO:0000256" key="6">
    <source>
        <dbReference type="SAM" id="Phobius"/>
    </source>
</evidence>
<dbReference type="Pfam" id="PF07887">
    <property type="entry name" value="Calmodulin_bind"/>
    <property type="match status" value="1"/>
</dbReference>
<dbReference type="Pfam" id="PF02892">
    <property type="entry name" value="zf-BED"/>
    <property type="match status" value="1"/>
</dbReference>
<evidence type="ECO:0000259" key="7">
    <source>
        <dbReference type="PROSITE" id="PS50808"/>
    </source>
</evidence>
<keyword evidence="2 4" id="KW-0863">Zinc-finger</keyword>
<name>A0A059C760_EUCGR</name>
<dbReference type="GO" id="GO:0008270">
    <property type="term" value="F:zinc ion binding"/>
    <property type="evidence" value="ECO:0007669"/>
    <property type="project" value="UniProtKB-KW"/>
</dbReference>
<dbReference type="EMBL" id="KK198757">
    <property type="protein sequence ID" value="KCW74303.1"/>
    <property type="molecule type" value="Genomic_DNA"/>
</dbReference>
<evidence type="ECO:0000256" key="4">
    <source>
        <dbReference type="PROSITE-ProRule" id="PRU00027"/>
    </source>
</evidence>
<proteinExistence type="predicted"/>
<organism evidence="8">
    <name type="scientific">Eucalyptus grandis</name>
    <name type="common">Flooded gum</name>
    <dbReference type="NCBI Taxonomy" id="71139"/>
    <lineage>
        <taxon>Eukaryota</taxon>
        <taxon>Viridiplantae</taxon>
        <taxon>Streptophyta</taxon>
        <taxon>Embryophyta</taxon>
        <taxon>Tracheophyta</taxon>
        <taxon>Spermatophyta</taxon>
        <taxon>Magnoliopsida</taxon>
        <taxon>eudicotyledons</taxon>
        <taxon>Gunneridae</taxon>
        <taxon>Pentapetalae</taxon>
        <taxon>rosids</taxon>
        <taxon>malvids</taxon>
        <taxon>Myrtales</taxon>
        <taxon>Myrtaceae</taxon>
        <taxon>Myrtoideae</taxon>
        <taxon>Eucalypteae</taxon>
        <taxon>Eucalyptus</taxon>
    </lineage>
</organism>
<gene>
    <name evidence="8" type="ORF">EUGRSUZ_E02965</name>
</gene>
<accession>A0A059C760</accession>